<dbReference type="PANTHER" id="PTHR46797">
    <property type="entry name" value="HTH-TYPE TRANSCRIPTIONAL REGULATOR"/>
    <property type="match status" value="1"/>
</dbReference>
<dbReference type="SMART" id="SM00530">
    <property type="entry name" value="HTH_XRE"/>
    <property type="match status" value="1"/>
</dbReference>
<feature type="domain" description="HTH cro/C1-type" evidence="2">
    <location>
        <begin position="37"/>
        <end position="91"/>
    </location>
</feature>
<evidence type="ECO:0000313" key="3">
    <source>
        <dbReference type="EMBL" id="VEN74892.1"/>
    </source>
</evidence>
<dbReference type="Pfam" id="PF01381">
    <property type="entry name" value="HTH_3"/>
    <property type="match status" value="1"/>
</dbReference>
<dbReference type="EMBL" id="CAACVI010000045">
    <property type="protein sequence ID" value="VEN74892.1"/>
    <property type="molecule type" value="Genomic_DNA"/>
</dbReference>
<dbReference type="AlphaFoldDB" id="A0A484HIB8"/>
<dbReference type="PROSITE" id="PS50943">
    <property type="entry name" value="HTH_CROC1"/>
    <property type="match status" value="1"/>
</dbReference>
<dbReference type="InterPro" id="IPR010982">
    <property type="entry name" value="Lambda_DNA-bd_dom_sf"/>
</dbReference>
<gene>
    <name evidence="3" type="ORF">EPICR_50173</name>
</gene>
<dbReference type="GO" id="GO:0003700">
    <property type="term" value="F:DNA-binding transcription factor activity"/>
    <property type="evidence" value="ECO:0007669"/>
    <property type="project" value="TreeGrafter"/>
</dbReference>
<dbReference type="CDD" id="cd00093">
    <property type="entry name" value="HTH_XRE"/>
    <property type="match status" value="1"/>
</dbReference>
<dbReference type="SUPFAM" id="SSF47413">
    <property type="entry name" value="lambda repressor-like DNA-binding domains"/>
    <property type="match status" value="1"/>
</dbReference>
<dbReference type="PANTHER" id="PTHR46797:SF1">
    <property type="entry name" value="METHYLPHOSPHONATE SYNTHASE"/>
    <property type="match status" value="1"/>
</dbReference>
<name>A0A484HIB8_9BACT</name>
<dbReference type="InterPro" id="IPR001387">
    <property type="entry name" value="Cro/C1-type_HTH"/>
</dbReference>
<reference evidence="3" key="1">
    <citation type="submission" date="2019-01" db="EMBL/GenBank/DDBJ databases">
        <authorList>
            <consortium name="Genoscope - CEA"/>
            <person name="William W."/>
        </authorList>
    </citation>
    <scope>NUCLEOTIDE SEQUENCE</scope>
    <source>
        <strain evidence="3">CR-1</strain>
    </source>
</reference>
<evidence type="ECO:0000259" key="2">
    <source>
        <dbReference type="PROSITE" id="PS50943"/>
    </source>
</evidence>
<dbReference type="InterPro" id="IPR050807">
    <property type="entry name" value="TransReg_Diox_bact_type"/>
</dbReference>
<accession>A0A484HIB8</accession>
<organism evidence="3">
    <name type="scientific">uncultured Desulfobacteraceae bacterium</name>
    <dbReference type="NCBI Taxonomy" id="218296"/>
    <lineage>
        <taxon>Bacteria</taxon>
        <taxon>Pseudomonadati</taxon>
        <taxon>Thermodesulfobacteriota</taxon>
        <taxon>Desulfobacteria</taxon>
        <taxon>Desulfobacterales</taxon>
        <taxon>Desulfobacteraceae</taxon>
        <taxon>environmental samples</taxon>
    </lineage>
</organism>
<dbReference type="GO" id="GO:0005829">
    <property type="term" value="C:cytosol"/>
    <property type="evidence" value="ECO:0007669"/>
    <property type="project" value="TreeGrafter"/>
</dbReference>
<protein>
    <recommendedName>
        <fullName evidence="2">HTH cro/C1-type domain-containing protein</fullName>
    </recommendedName>
</protein>
<keyword evidence="1" id="KW-0238">DNA-binding</keyword>
<dbReference type="Gene3D" id="1.10.260.40">
    <property type="entry name" value="lambda repressor-like DNA-binding domains"/>
    <property type="match status" value="1"/>
</dbReference>
<dbReference type="GO" id="GO:0003677">
    <property type="term" value="F:DNA binding"/>
    <property type="evidence" value="ECO:0007669"/>
    <property type="project" value="UniProtKB-KW"/>
</dbReference>
<proteinExistence type="predicted"/>
<evidence type="ECO:0000256" key="1">
    <source>
        <dbReference type="ARBA" id="ARBA00023125"/>
    </source>
</evidence>
<sequence length="92" mass="10465">MGKLKMGVSEFEKSHGMPVEETDFWKEMQSNRIGALLAGARLKANLSQTQLAERLGIRQNMISDYERGKRRLSPSMAKRMAKVLQIKAERIS</sequence>